<gene>
    <name evidence="2" type="ORF">LIER_10106</name>
</gene>
<reference evidence="2 3" key="1">
    <citation type="submission" date="2024-01" db="EMBL/GenBank/DDBJ databases">
        <title>The complete chloroplast genome sequence of Lithospermum erythrorhizon: insights into the phylogenetic relationship among Boraginaceae species and the maternal lineages of purple gromwells.</title>
        <authorList>
            <person name="Okada T."/>
            <person name="Watanabe K."/>
        </authorList>
    </citation>
    <scope>NUCLEOTIDE SEQUENCE [LARGE SCALE GENOMIC DNA]</scope>
</reference>
<accession>A0AAV3PI93</accession>
<name>A0AAV3PI93_LITER</name>
<dbReference type="Pfam" id="PF13963">
    <property type="entry name" value="Transpos_assoc"/>
    <property type="match status" value="1"/>
</dbReference>
<dbReference type="InterPro" id="IPR029480">
    <property type="entry name" value="Transpos_assoc"/>
</dbReference>
<organism evidence="2 3">
    <name type="scientific">Lithospermum erythrorhizon</name>
    <name type="common">Purple gromwell</name>
    <name type="synonym">Lithospermum officinale var. erythrorhizon</name>
    <dbReference type="NCBI Taxonomy" id="34254"/>
    <lineage>
        <taxon>Eukaryota</taxon>
        <taxon>Viridiplantae</taxon>
        <taxon>Streptophyta</taxon>
        <taxon>Embryophyta</taxon>
        <taxon>Tracheophyta</taxon>
        <taxon>Spermatophyta</taxon>
        <taxon>Magnoliopsida</taxon>
        <taxon>eudicotyledons</taxon>
        <taxon>Gunneridae</taxon>
        <taxon>Pentapetalae</taxon>
        <taxon>asterids</taxon>
        <taxon>lamiids</taxon>
        <taxon>Boraginales</taxon>
        <taxon>Boraginaceae</taxon>
        <taxon>Boraginoideae</taxon>
        <taxon>Lithospermeae</taxon>
        <taxon>Lithospermum</taxon>
    </lineage>
</organism>
<dbReference type="AlphaFoldDB" id="A0AAV3PI93"/>
<evidence type="ECO:0000313" key="3">
    <source>
        <dbReference type="Proteomes" id="UP001454036"/>
    </source>
</evidence>
<evidence type="ECO:0000259" key="1">
    <source>
        <dbReference type="Pfam" id="PF13963"/>
    </source>
</evidence>
<protein>
    <recommendedName>
        <fullName evidence="1">Transposase-associated domain-containing protein</fullName>
    </recommendedName>
</protein>
<comment type="caution">
    <text evidence="2">The sequence shown here is derived from an EMBL/GenBank/DDBJ whole genome shotgun (WGS) entry which is preliminary data.</text>
</comment>
<evidence type="ECO:0000313" key="2">
    <source>
        <dbReference type="EMBL" id="GAA0151374.1"/>
    </source>
</evidence>
<sequence length="124" mass="14405">MFADCLSQEYENGVTVFINMALKHAKDKDRIPYPYWNCLNINTVDKDELEEHLICVGIDTTYTCWTKHGESRAESVFNQFEFNFGHEDSVNSDIGDDVEQIPIVLEDELVDHTKLFERLKKDAN</sequence>
<dbReference type="Proteomes" id="UP001454036">
    <property type="component" value="Unassembled WGS sequence"/>
</dbReference>
<feature type="domain" description="Transposase-associated" evidence="1">
    <location>
        <begin position="6"/>
        <end position="70"/>
    </location>
</feature>
<keyword evidence="3" id="KW-1185">Reference proteome</keyword>
<dbReference type="EMBL" id="BAABME010001773">
    <property type="protein sequence ID" value="GAA0151374.1"/>
    <property type="molecule type" value="Genomic_DNA"/>
</dbReference>
<proteinExistence type="predicted"/>